<protein>
    <recommendedName>
        <fullName evidence="5">Tol-Pal system protein TolB</fullName>
    </recommendedName>
</protein>
<dbReference type="GO" id="GO:0051301">
    <property type="term" value="P:cell division"/>
    <property type="evidence" value="ECO:0007669"/>
    <property type="project" value="UniProtKB-UniRule"/>
</dbReference>
<keyword evidence="4 5" id="KW-0574">Periplasm</keyword>
<dbReference type="InterPro" id="IPR011042">
    <property type="entry name" value="6-blade_b-propeller_TolB-like"/>
</dbReference>
<keyword evidence="8" id="KW-1185">Reference proteome</keyword>
<dbReference type="PANTHER" id="PTHR36842:SF1">
    <property type="entry name" value="PROTEIN TOLB"/>
    <property type="match status" value="1"/>
</dbReference>
<dbReference type="Pfam" id="PF04052">
    <property type="entry name" value="TolB_N"/>
    <property type="match status" value="1"/>
</dbReference>
<dbReference type="GO" id="GO:0042597">
    <property type="term" value="C:periplasmic space"/>
    <property type="evidence" value="ECO:0007669"/>
    <property type="project" value="UniProtKB-SubCell"/>
</dbReference>
<feature type="chain" id="PRO_5019596884" description="Tol-Pal system protein TolB" evidence="5">
    <location>
        <begin position="36"/>
        <end position="445"/>
    </location>
</feature>
<evidence type="ECO:0000313" key="7">
    <source>
        <dbReference type="EMBL" id="RJF80751.1"/>
    </source>
</evidence>
<evidence type="ECO:0000313" key="8">
    <source>
        <dbReference type="Proteomes" id="UP000284605"/>
    </source>
</evidence>
<keyword evidence="5" id="KW-0131">Cell cycle</keyword>
<dbReference type="NCBIfam" id="TIGR02800">
    <property type="entry name" value="propeller_TolB"/>
    <property type="match status" value="1"/>
</dbReference>
<dbReference type="Gene3D" id="2.120.10.30">
    <property type="entry name" value="TolB, C-terminal domain"/>
    <property type="match status" value="1"/>
</dbReference>
<sequence length="445" mass="47813" precursor="true">MDRSMTATHARPRLKVLVLGVAAALGLAFAGPAMAQSPTQIIVGGGNFQPIPIAVPSFAGGDLGAQVAQVISADLERSGLFKPLPPGTFPQTPDQIQSQPALANWRSAGADSLVAGKVTPQGGKTAFEFRLWDANSEQQLTGTAFTADSANWRRVAHIIADTIYKRLTGEEGYFDTRIVYVSESGPKNRRVKRLAIMDQDGANHRFLTSGKDLVLTPRFSPRDQTITYMSYFNDKPRVYLFNIDSGQQEVLGDFPGMTFAPRFSPDGNRVVMSMAKDGNTDLYNVDLRTRKITRLTSGGAIETSPSYSPDGGQIVYNSDAGGSQQLYIMGAGGGGGKRISFGDGRYATPVWSPRGDLIAFTKMKGGRFSIGVMAPDGSGERILTESFLDEAPTWAPNGRVIAFFRQSPGASGSVKLYTVDVTGFNERLLPTPLDGSDPAWSPLNP</sequence>
<keyword evidence="3 5" id="KW-0732">Signal</keyword>
<dbReference type="InterPro" id="IPR007195">
    <property type="entry name" value="TolB_N"/>
</dbReference>
<evidence type="ECO:0000256" key="2">
    <source>
        <dbReference type="ARBA" id="ARBA00009820"/>
    </source>
</evidence>
<evidence type="ECO:0000256" key="5">
    <source>
        <dbReference type="HAMAP-Rule" id="MF_00671"/>
    </source>
</evidence>
<dbReference type="Proteomes" id="UP000284605">
    <property type="component" value="Unassembled WGS sequence"/>
</dbReference>
<dbReference type="Pfam" id="PF07676">
    <property type="entry name" value="PD40"/>
    <property type="match status" value="3"/>
</dbReference>
<accession>A0A418VUB3</accession>
<dbReference type="SUPFAM" id="SSF52964">
    <property type="entry name" value="TolB, N-terminal domain"/>
    <property type="match status" value="1"/>
</dbReference>
<dbReference type="OrthoDB" id="9802240at2"/>
<dbReference type="Gene3D" id="3.40.50.10070">
    <property type="entry name" value="TolB, N-terminal domain"/>
    <property type="match status" value="1"/>
</dbReference>
<feature type="signal peptide" evidence="5">
    <location>
        <begin position="1"/>
        <end position="35"/>
    </location>
</feature>
<dbReference type="GO" id="GO:0017038">
    <property type="term" value="P:protein import"/>
    <property type="evidence" value="ECO:0007669"/>
    <property type="project" value="InterPro"/>
</dbReference>
<dbReference type="PANTHER" id="PTHR36842">
    <property type="entry name" value="PROTEIN TOLB HOMOLOG"/>
    <property type="match status" value="1"/>
</dbReference>
<evidence type="ECO:0000259" key="6">
    <source>
        <dbReference type="Pfam" id="PF04052"/>
    </source>
</evidence>
<name>A0A418VUB3_9PROT</name>
<comment type="caution">
    <text evidence="7">The sequence shown here is derived from an EMBL/GenBank/DDBJ whole genome shotgun (WGS) entry which is preliminary data.</text>
</comment>
<evidence type="ECO:0000256" key="1">
    <source>
        <dbReference type="ARBA" id="ARBA00004418"/>
    </source>
</evidence>
<dbReference type="HAMAP" id="MF_00671">
    <property type="entry name" value="TolB"/>
    <property type="match status" value="1"/>
</dbReference>
<dbReference type="InterPro" id="IPR011659">
    <property type="entry name" value="WD40"/>
</dbReference>
<gene>
    <name evidence="5 7" type="primary">tolB</name>
    <name evidence="7" type="ORF">D3874_27055</name>
</gene>
<dbReference type="AlphaFoldDB" id="A0A418VUB3"/>
<reference evidence="7 8" key="1">
    <citation type="submission" date="2018-09" db="EMBL/GenBank/DDBJ databases">
        <authorList>
            <person name="Zhu H."/>
        </authorList>
    </citation>
    <scope>NUCLEOTIDE SEQUENCE [LARGE SCALE GENOMIC DNA]</scope>
    <source>
        <strain evidence="7 8">K1W22B-8</strain>
    </source>
</reference>
<dbReference type="SUPFAM" id="SSF69304">
    <property type="entry name" value="Tricorn protease N-terminal domain"/>
    <property type="match status" value="1"/>
</dbReference>
<proteinExistence type="inferred from homology"/>
<comment type="subunit">
    <text evidence="5">The Tol-Pal system is composed of five core proteins: the inner membrane proteins TolA, TolQ and TolR, the periplasmic protein TolB and the outer membrane protein Pal. They form a network linking the inner and outer membranes and the peptidoglycan layer.</text>
</comment>
<comment type="function">
    <text evidence="5">Part of the Tol-Pal system, which plays a role in outer membrane invagination during cell division and is important for maintaining outer membrane integrity.</text>
</comment>
<dbReference type="EMBL" id="QYUK01000016">
    <property type="protein sequence ID" value="RJF80751.1"/>
    <property type="molecule type" value="Genomic_DNA"/>
</dbReference>
<evidence type="ECO:0000256" key="3">
    <source>
        <dbReference type="ARBA" id="ARBA00022729"/>
    </source>
</evidence>
<comment type="similarity">
    <text evidence="2 5">Belongs to the TolB family.</text>
</comment>
<feature type="domain" description="TolB N-terminal" evidence="6">
    <location>
        <begin position="40"/>
        <end position="140"/>
    </location>
</feature>
<keyword evidence="5" id="KW-0132">Cell division</keyword>
<evidence type="ECO:0000256" key="4">
    <source>
        <dbReference type="ARBA" id="ARBA00022764"/>
    </source>
</evidence>
<comment type="subcellular location">
    <subcellularLocation>
        <location evidence="1 5">Periplasm</location>
    </subcellularLocation>
</comment>
<dbReference type="InterPro" id="IPR014167">
    <property type="entry name" value="Tol-Pal_TolB"/>
</dbReference>
<organism evidence="7 8">
    <name type="scientific">Oleomonas cavernae</name>
    <dbReference type="NCBI Taxonomy" id="2320859"/>
    <lineage>
        <taxon>Bacteria</taxon>
        <taxon>Pseudomonadati</taxon>
        <taxon>Pseudomonadota</taxon>
        <taxon>Alphaproteobacteria</taxon>
        <taxon>Acetobacterales</taxon>
        <taxon>Acetobacteraceae</taxon>
        <taxon>Oleomonas</taxon>
    </lineage>
</organism>